<sequence length="516" mass="55945">MAGYVEPGSTMERRVVEKLKGIIEEHVDWTTLHTIPVVKWEWSKCMVRVNGEEYECNPLPYASKSIGEGLALQASTLRVVAGGLNGRVLLYKYPESILELRFMVGEALKAGAEAVVLIGGKGRRMSDAVLSSSIPVMNPDTPPGIPVVVLEADAARNLQREEARITVEVDAGLSEATGRTLVAGVNGDEGNVIHVSTHHDGLPGDAGFIERYSEMLRDIVASAATVGGSSVILISFTAKEHGDPWLNSYTWSWGSRHLLGILSSKSELEKVVLDINVEAGGGDNASIVDNPAPILSYNSIPTGIHLNEAGAHFALDSLTYLGHGVPAVALTGLKPDVIINHEGLKRLTQHLVEAARDPEAMLRSMWRGLIGKLGDTPLEHRDLLARIHESSRLLGPRGAVRALTRYVSTLSSIYLVTGTGFHACISHMGYSAALRGCRGILEEASEMYGRVVAWGLSGIVLDARVKLKILEDVARRIDSATLIKSNELFNKTLELEACRQSLKGVVDERQEEHRDR</sequence>
<keyword evidence="1" id="KW-0645">Protease</keyword>
<dbReference type="AlphaFoldDB" id="E8RAI5"/>
<dbReference type="HOGENOM" id="CLU_540379_0_0_2"/>
<dbReference type="GeneID" id="10152760"/>
<gene>
    <name evidence="1" type="ordered locus">Desmu_0076</name>
</gene>
<dbReference type="KEGG" id="dmu:Desmu_0076"/>
<dbReference type="eggNOG" id="arCOG02960">
    <property type="taxonomic scope" value="Archaea"/>
</dbReference>
<dbReference type="OrthoDB" id="19029at2157"/>
<evidence type="ECO:0000313" key="1">
    <source>
        <dbReference type="EMBL" id="ADV64395.1"/>
    </source>
</evidence>
<keyword evidence="1" id="KW-0031">Aminopeptidase</keyword>
<dbReference type="GO" id="GO:0004177">
    <property type="term" value="F:aminopeptidase activity"/>
    <property type="evidence" value="ECO:0007669"/>
    <property type="project" value="UniProtKB-KW"/>
</dbReference>
<protein>
    <submittedName>
        <fullName evidence="1">Aminopeptidase Iap family-like protein</fullName>
    </submittedName>
</protein>
<dbReference type="EMBL" id="CP002363">
    <property type="protein sequence ID" value="ADV64395.1"/>
    <property type="molecule type" value="Genomic_DNA"/>
</dbReference>
<name>E8RAI5_DESM0</name>
<evidence type="ECO:0000313" key="2">
    <source>
        <dbReference type="Proteomes" id="UP000001068"/>
    </source>
</evidence>
<dbReference type="SUPFAM" id="SSF53187">
    <property type="entry name" value="Zn-dependent exopeptidases"/>
    <property type="match status" value="1"/>
</dbReference>
<dbReference type="Proteomes" id="UP000001068">
    <property type="component" value="Chromosome"/>
</dbReference>
<proteinExistence type="predicted"/>
<dbReference type="RefSeq" id="WP_013561617.1">
    <property type="nucleotide sequence ID" value="NC_014961.1"/>
</dbReference>
<accession>E8RAI5</accession>
<reference evidence="1 2" key="2">
    <citation type="journal article" date="2011" name="Stand. Genomic Sci.">
        <title>Complete genome sequence of Desulfurococcus mucosus type strain (O7/1).</title>
        <authorList>
            <person name="Wirth R."/>
            <person name="Chertkov O."/>
            <person name="Held B."/>
            <person name="Lapidus A."/>
            <person name="Nolan M."/>
            <person name="Lucas S."/>
            <person name="Hammon N."/>
            <person name="Deshpande S."/>
            <person name="Cheng J.F."/>
            <person name="Tapia R."/>
            <person name="Han C."/>
            <person name="Goodwin L."/>
            <person name="Pitluck S."/>
            <person name="Liolios K."/>
            <person name="Ioanna P."/>
            <person name="Ivanova N."/>
            <person name="Mavromatis K."/>
            <person name="Mikhailova N."/>
            <person name="Pati A."/>
            <person name="Chen A."/>
            <person name="Palaniappan K."/>
            <person name="Land M."/>
            <person name="Hauser L."/>
            <person name="Chang Y.J."/>
            <person name="Jeffries C.D."/>
            <person name="Bilek Y."/>
            <person name="Hader T."/>
            <person name="Rohde M."/>
            <person name="Spring S."/>
            <person name="Sikorski J."/>
            <person name="Goker M."/>
            <person name="Woyke T."/>
            <person name="Bristow J."/>
            <person name="Eisen J.A."/>
            <person name="Markowitz V."/>
            <person name="Hugenholtz P."/>
            <person name="Kyrpides N.C."/>
            <person name="Klenk H.P."/>
        </authorList>
    </citation>
    <scope>NUCLEOTIDE SEQUENCE [LARGE SCALE GENOMIC DNA]</scope>
    <source>
        <strain evidence="2">ATCC 35584 / DSM 2162 / JCM 9187 / O7/1</strain>
    </source>
</reference>
<keyword evidence="2" id="KW-1185">Reference proteome</keyword>
<dbReference type="STRING" id="765177.Desmu_0076"/>
<organism evidence="1 2">
    <name type="scientific">Desulfurococcus mucosus (strain ATCC 35584 / DSM 2162 / JCM 9187 / O7/1)</name>
    <dbReference type="NCBI Taxonomy" id="765177"/>
    <lineage>
        <taxon>Archaea</taxon>
        <taxon>Thermoproteota</taxon>
        <taxon>Thermoprotei</taxon>
        <taxon>Desulfurococcales</taxon>
        <taxon>Desulfurococcaceae</taxon>
        <taxon>Desulfurococcus</taxon>
    </lineage>
</organism>
<reference evidence="2" key="1">
    <citation type="submission" date="2010-11" db="EMBL/GenBank/DDBJ databases">
        <title>The complete genome of Desulfurococcus mucosus DSM 2162.</title>
        <authorList>
            <consortium name="US DOE Joint Genome Institute (JGI-PGF)"/>
            <person name="Lucas S."/>
            <person name="Copeland A."/>
            <person name="Lapidus A."/>
            <person name="Bruce D."/>
            <person name="Goodwin L."/>
            <person name="Pitluck S."/>
            <person name="Kyrpides N."/>
            <person name="Mavromatis K."/>
            <person name="Pagani I."/>
            <person name="Ivanova N."/>
            <person name="Ovchinnikova G."/>
            <person name="Chertkov O."/>
            <person name="Held B."/>
            <person name="Brettin T."/>
            <person name="Detter J.C."/>
            <person name="Tapia R."/>
            <person name="Han C."/>
            <person name="Land M."/>
            <person name="Hauser L."/>
            <person name="Markowitz V."/>
            <person name="Cheng J.-F."/>
            <person name="Hugenholtz P."/>
            <person name="Woyke T."/>
            <person name="Wu D."/>
            <person name="Wirth R."/>
            <person name="Bilek Y."/>
            <person name="Hader T."/>
            <person name="Klenk H.-P."/>
            <person name="Eisen J.A."/>
        </authorList>
    </citation>
    <scope>NUCLEOTIDE SEQUENCE [LARGE SCALE GENOMIC DNA]</scope>
    <source>
        <strain evidence="2">ATCC 35584 / DSM 2162 / JCM 9187 / O7/1</strain>
    </source>
</reference>
<keyword evidence="1" id="KW-0378">Hydrolase</keyword>